<reference evidence="2" key="1">
    <citation type="journal article" date="2019" name="Int. J. Syst. Evol. Microbiol.">
        <title>The Global Catalogue of Microorganisms (GCM) 10K type strain sequencing project: providing services to taxonomists for standard genome sequencing and annotation.</title>
        <authorList>
            <consortium name="The Broad Institute Genomics Platform"/>
            <consortium name="The Broad Institute Genome Sequencing Center for Infectious Disease"/>
            <person name="Wu L."/>
            <person name="Ma J."/>
        </authorList>
    </citation>
    <scope>NUCLEOTIDE SEQUENCE [LARGE SCALE GENOMIC DNA]</scope>
    <source>
        <strain evidence="2">CGMCC 1.18575</strain>
    </source>
</reference>
<keyword evidence="2" id="KW-1185">Reference proteome</keyword>
<accession>A0ABW0HYE5</accession>
<comment type="caution">
    <text evidence="1">The sequence shown here is derived from an EMBL/GenBank/DDBJ whole genome shotgun (WGS) entry which is preliminary data.</text>
</comment>
<dbReference type="EMBL" id="JBHSMI010000052">
    <property type="protein sequence ID" value="MFC5405958.1"/>
    <property type="molecule type" value="Genomic_DNA"/>
</dbReference>
<organism evidence="1 2">
    <name type="scientific">Cohnella soli</name>
    <dbReference type="NCBI Taxonomy" id="425005"/>
    <lineage>
        <taxon>Bacteria</taxon>
        <taxon>Bacillati</taxon>
        <taxon>Bacillota</taxon>
        <taxon>Bacilli</taxon>
        <taxon>Bacillales</taxon>
        <taxon>Paenibacillaceae</taxon>
        <taxon>Cohnella</taxon>
    </lineage>
</organism>
<evidence type="ECO:0000313" key="1">
    <source>
        <dbReference type="EMBL" id="MFC5405958.1"/>
    </source>
</evidence>
<name>A0ABW0HYE5_9BACL</name>
<protein>
    <submittedName>
        <fullName evidence="1">Uncharacterized protein</fullName>
    </submittedName>
</protein>
<gene>
    <name evidence="1" type="ORF">ACFPOF_24720</name>
</gene>
<dbReference type="Proteomes" id="UP001596113">
    <property type="component" value="Unassembled WGS sequence"/>
</dbReference>
<evidence type="ECO:0000313" key="2">
    <source>
        <dbReference type="Proteomes" id="UP001596113"/>
    </source>
</evidence>
<sequence>MPEAQINSASGSANWPDVEVVLHSASSKQSGTYRIDGSGNLLDKATSRVIALPQAIASRLLIYAEAARNAHYGRLLPWNEARSVVPRKSIFTVVDLETGLSFRVQRRAGSDHADVQPITKEDSRVMKTIYGGEWSWDRRAVLVMTEDGHRIAASMNGMPHGGDGIPDNDFKGHSCIHFLGSSSHKSEHPDPSHQLMVNKAAGTLRPYLDQASPFTLAASFIEALHQRDPELLAQVWSNMPQTTQDHYVARMRTLKSIRVQATALRKQPEHADSIAADALEAVIDLPVTVYSVGGAARTGLFHFAFKRETAQSSWRIVETTLPESRSRSTKNKRRQD</sequence>
<proteinExistence type="predicted"/>
<dbReference type="RefSeq" id="WP_378137711.1">
    <property type="nucleotide sequence ID" value="NZ_JBHSMI010000052.1"/>
</dbReference>